<reference evidence="2" key="1">
    <citation type="submission" date="2014-09" db="EMBL/GenBank/DDBJ databases">
        <authorList>
            <person name="Illeghems K.G."/>
        </authorList>
    </citation>
    <scope>NUCLEOTIDE SEQUENCE [LARGE SCALE GENOMIC DNA]</scope>
    <source>
        <strain evidence="2">108B</strain>
    </source>
</reference>
<dbReference type="KEGG" id="asz:ASN_3357"/>
<evidence type="ECO:0008006" key="3">
    <source>
        <dbReference type="Google" id="ProtNLM"/>
    </source>
</evidence>
<evidence type="ECO:0000313" key="1">
    <source>
        <dbReference type="EMBL" id="CEF42593.1"/>
    </source>
</evidence>
<protein>
    <recommendedName>
        <fullName evidence="3">DUF1826 domain-containing protein</fullName>
    </recommendedName>
</protein>
<gene>
    <name evidence="1" type="ORF">ASN_3357</name>
</gene>
<dbReference type="AlphaFoldDB" id="A0A0U5F2H8"/>
<sequence>MLSSPCPTRLSLFQNAQADIHSGKGPMTIHARPLSATLQAAIEAMIKEGPRLILAKGTPEDLRALCSPHMPPTAFPLLEDALHLAQLYREASGLDAVRFRLEQITTDSCRKFHTDHVALRLLCTYYGPGTEWVSTTQGQTAASSSPEDDPALIHRIPAGHIALLEGNKGPHANGQGVVHRSPPLSHLPMSERLRVLLTIDEPTACGMADEHNPTVRP</sequence>
<evidence type="ECO:0000313" key="2">
    <source>
        <dbReference type="Proteomes" id="UP000056109"/>
    </source>
</evidence>
<dbReference type="PATRIC" id="fig|446692.3.peg.3556"/>
<dbReference type="Proteomes" id="UP000056109">
    <property type="component" value="Chromosome I"/>
</dbReference>
<dbReference type="InterPro" id="IPR014955">
    <property type="entry name" value="DUF1826"/>
</dbReference>
<accession>A0A0U5F2H8</accession>
<dbReference type="GeneID" id="34784306"/>
<dbReference type="Pfam" id="PF08856">
    <property type="entry name" value="DUF1826"/>
    <property type="match status" value="1"/>
</dbReference>
<name>A0A0U5F2H8_9PROT</name>
<dbReference type="RefSeq" id="WP_082666731.1">
    <property type="nucleotide sequence ID" value="NZ_LN606600.1"/>
</dbReference>
<organism evidence="1 2">
    <name type="scientific">Acetobacter senegalensis</name>
    <dbReference type="NCBI Taxonomy" id="446692"/>
    <lineage>
        <taxon>Bacteria</taxon>
        <taxon>Pseudomonadati</taxon>
        <taxon>Pseudomonadota</taxon>
        <taxon>Alphaproteobacteria</taxon>
        <taxon>Acetobacterales</taxon>
        <taxon>Acetobacteraceae</taxon>
        <taxon>Acetobacter</taxon>
    </lineage>
</organism>
<dbReference type="EMBL" id="LN606600">
    <property type="protein sequence ID" value="CEF42593.1"/>
    <property type="molecule type" value="Genomic_DNA"/>
</dbReference>
<proteinExistence type="predicted"/>
<keyword evidence="2" id="KW-1185">Reference proteome</keyword>